<proteinExistence type="predicted"/>
<dbReference type="VEuPathDB" id="FungiDB:SAPIO_CDS9168"/>
<keyword evidence="4" id="KW-1185">Reference proteome</keyword>
<evidence type="ECO:0000313" key="3">
    <source>
        <dbReference type="EMBL" id="KEZ40134.1"/>
    </source>
</evidence>
<feature type="transmembrane region" description="Helical" evidence="1">
    <location>
        <begin position="141"/>
        <end position="159"/>
    </location>
</feature>
<sequence length="191" mass="21359">MHYIRKRIIDETATVLKKGEMDDENSKALSSLIQEYCTAVREREFMRDLAYRDWDTCPFHLKSERPMERDLLNYLKASGVQPERAVPWYEGELHPVLPGAPWDYPSASKTRTQRYALAILGVLILNVPMILMVLVPSTAMSLVTVVVCTMVFAIATAYFSPTKLPIELLAATAAYAAVLVVFVGGTTESAK</sequence>
<dbReference type="OrthoDB" id="3546297at2759"/>
<organism evidence="3 4">
    <name type="scientific">Pseudallescheria apiosperma</name>
    <name type="common">Scedosporium apiospermum</name>
    <dbReference type="NCBI Taxonomy" id="563466"/>
    <lineage>
        <taxon>Eukaryota</taxon>
        <taxon>Fungi</taxon>
        <taxon>Dikarya</taxon>
        <taxon>Ascomycota</taxon>
        <taxon>Pezizomycotina</taxon>
        <taxon>Sordariomycetes</taxon>
        <taxon>Hypocreomycetidae</taxon>
        <taxon>Microascales</taxon>
        <taxon>Microascaceae</taxon>
        <taxon>Scedosporium</taxon>
    </lineage>
</organism>
<evidence type="ECO:0000259" key="2">
    <source>
        <dbReference type="Pfam" id="PF20237"/>
    </source>
</evidence>
<dbReference type="PANTHER" id="PTHR34502">
    <property type="entry name" value="DUF6594 DOMAIN-CONTAINING PROTEIN-RELATED"/>
    <property type="match status" value="1"/>
</dbReference>
<dbReference type="EMBL" id="JOWA01000132">
    <property type="protein sequence ID" value="KEZ40134.1"/>
    <property type="molecule type" value="Genomic_DNA"/>
</dbReference>
<protein>
    <recommendedName>
        <fullName evidence="2">DUF6594 domain-containing protein</fullName>
    </recommendedName>
</protein>
<evidence type="ECO:0000256" key="1">
    <source>
        <dbReference type="SAM" id="Phobius"/>
    </source>
</evidence>
<feature type="transmembrane region" description="Helical" evidence="1">
    <location>
        <begin position="166"/>
        <end position="185"/>
    </location>
</feature>
<evidence type="ECO:0000313" key="4">
    <source>
        <dbReference type="Proteomes" id="UP000028545"/>
    </source>
</evidence>
<dbReference type="InterPro" id="IPR046529">
    <property type="entry name" value="DUF6594"/>
</dbReference>
<dbReference type="KEGG" id="sapo:SAPIO_CDS9168"/>
<keyword evidence="1" id="KW-0472">Membrane</keyword>
<feature type="transmembrane region" description="Helical" evidence="1">
    <location>
        <begin position="115"/>
        <end position="135"/>
    </location>
</feature>
<dbReference type="PANTHER" id="PTHR34502:SF5">
    <property type="entry name" value="DUF6594 DOMAIN-CONTAINING PROTEIN"/>
    <property type="match status" value="1"/>
</dbReference>
<gene>
    <name evidence="3" type="ORF">SAPIO_CDS9168</name>
</gene>
<feature type="domain" description="DUF6594" evidence="2">
    <location>
        <begin position="47"/>
        <end position="180"/>
    </location>
</feature>
<dbReference type="HOGENOM" id="CLU_096555_0_0_1"/>
<keyword evidence="1" id="KW-1133">Transmembrane helix</keyword>
<keyword evidence="1" id="KW-0812">Transmembrane</keyword>
<reference evidence="3 4" key="1">
    <citation type="journal article" date="2014" name="Genome Announc.">
        <title>Draft genome sequence of the pathogenic fungus Scedosporium apiospermum.</title>
        <authorList>
            <person name="Vandeputte P."/>
            <person name="Ghamrawi S."/>
            <person name="Rechenmann M."/>
            <person name="Iltis A."/>
            <person name="Giraud S."/>
            <person name="Fleury M."/>
            <person name="Thornton C."/>
            <person name="Delhaes L."/>
            <person name="Meyer W."/>
            <person name="Papon N."/>
            <person name="Bouchara J.P."/>
        </authorList>
    </citation>
    <scope>NUCLEOTIDE SEQUENCE [LARGE SCALE GENOMIC DNA]</scope>
    <source>
        <strain evidence="3 4">IHEM 14462</strain>
    </source>
</reference>
<dbReference type="Proteomes" id="UP000028545">
    <property type="component" value="Unassembled WGS sequence"/>
</dbReference>
<dbReference type="Pfam" id="PF20237">
    <property type="entry name" value="DUF6594"/>
    <property type="match status" value="1"/>
</dbReference>
<name>A0A084FYH2_PSEDA</name>
<dbReference type="AlphaFoldDB" id="A0A084FYH2"/>
<accession>A0A084FYH2</accession>
<comment type="caution">
    <text evidence="3">The sequence shown here is derived from an EMBL/GenBank/DDBJ whole genome shotgun (WGS) entry which is preliminary data.</text>
</comment>
<dbReference type="RefSeq" id="XP_016639933.1">
    <property type="nucleotide sequence ID" value="XM_016790630.1"/>
</dbReference>
<dbReference type="GeneID" id="27728240"/>